<dbReference type="GO" id="GO:0008239">
    <property type="term" value="F:dipeptidyl-peptidase activity"/>
    <property type="evidence" value="ECO:0007669"/>
    <property type="project" value="InterPro"/>
</dbReference>
<dbReference type="SUPFAM" id="SSF53474">
    <property type="entry name" value="alpha/beta-Hydrolases"/>
    <property type="match status" value="1"/>
</dbReference>
<sequence>MDVIYRKAKTPIDPSLENRDAGGAGMNAMGMGVCPALNPRTYEVAPGIICEQDIAVEMRDGVKIYVDIFRPKDKTNIPVLISWSFYGKRPGEGMSEWQIMGVAPGTVSKTAKFESPDPLYWCYQDYAIANVDPRGVGHSEGDVNCFGTQDARDGYDFIEWVAQQPWCSGKVGMSGNSAVAMSQWRIAAEQPPHLTCIAPWEGTSDIYRESMFEGGVPAIAFNEFIVGSITGEGGADDMVAMAQQSPLMNAYWEDKIPDFSKIKIPVYCTACWNHFHLRGAFQGFRKIKSRKKWMRAHREFEWPDGYDRVHLPELKMFFDRYLKDIHNCWESTPRVRLEVQDAHEFLYALDRPETSFPLKRTQYKKLYLDAGSGALSFGPVEQETSISYDGNEGVANFDIKFEEDVEITGYMKLHLWVEADGHDDMDMFVNIQKLDTKGEWLPVDVLGEPHPGAWGKMRVSHRALDPDLSTDFQPIQSHLKEEKLSPGEIVPVDIEIVPTSRFWHKGQSLRIQIAGRYIREGWFEPLFWDTDNHGNHIIHSGGKYDSYLQIPTIPPKYQDGDIKYGTTN</sequence>
<dbReference type="InterPro" id="IPR008979">
    <property type="entry name" value="Galactose-bd-like_sf"/>
</dbReference>
<dbReference type="Proteomes" id="UP000269591">
    <property type="component" value="Unassembled WGS sequence"/>
</dbReference>
<dbReference type="NCBIfam" id="TIGR00976">
    <property type="entry name" value="CocE_NonD"/>
    <property type="match status" value="1"/>
</dbReference>
<evidence type="ECO:0000259" key="2">
    <source>
        <dbReference type="SMART" id="SM00939"/>
    </source>
</evidence>
<dbReference type="Pfam" id="PF08530">
    <property type="entry name" value="PepX_C"/>
    <property type="match status" value="1"/>
</dbReference>
<keyword evidence="1" id="KW-0378">Hydrolase</keyword>
<reference evidence="4" key="1">
    <citation type="submission" date="2018-05" db="EMBL/GenBank/DDBJ databases">
        <title>Genome Sequencing of selected type strains of the family Eggerthellaceae.</title>
        <authorList>
            <person name="Danylec N."/>
            <person name="Stoll D.A."/>
            <person name="Doetsch A."/>
            <person name="Huch M."/>
        </authorList>
    </citation>
    <scope>NUCLEOTIDE SEQUENCE [LARGE SCALE GENOMIC DNA]</scope>
    <source>
        <strain evidence="4">DSM 24851</strain>
    </source>
</reference>
<evidence type="ECO:0000313" key="4">
    <source>
        <dbReference type="Proteomes" id="UP000269591"/>
    </source>
</evidence>
<dbReference type="InterPro" id="IPR000383">
    <property type="entry name" value="Xaa-Pro-like_dom"/>
</dbReference>
<dbReference type="InterPro" id="IPR050585">
    <property type="entry name" value="Xaa-Pro_dipeptidyl-ppase/CocE"/>
</dbReference>
<evidence type="ECO:0000256" key="1">
    <source>
        <dbReference type="ARBA" id="ARBA00022801"/>
    </source>
</evidence>
<comment type="caution">
    <text evidence="3">The sequence shown here is derived from an EMBL/GenBank/DDBJ whole genome shotgun (WGS) entry which is preliminary data.</text>
</comment>
<feature type="domain" description="Xaa-Pro dipeptidyl-peptidase C-terminal" evidence="2">
    <location>
        <begin position="315"/>
        <end position="549"/>
    </location>
</feature>
<protein>
    <submittedName>
        <fullName evidence="3">Acyl esterase</fullName>
    </submittedName>
</protein>
<organism evidence="3 4">
    <name type="scientific">Slackia equolifaciens</name>
    <dbReference type="NCBI Taxonomy" id="498718"/>
    <lineage>
        <taxon>Bacteria</taxon>
        <taxon>Bacillati</taxon>
        <taxon>Actinomycetota</taxon>
        <taxon>Coriobacteriia</taxon>
        <taxon>Eggerthellales</taxon>
        <taxon>Eggerthellaceae</taxon>
        <taxon>Slackia</taxon>
    </lineage>
</organism>
<evidence type="ECO:0000313" key="3">
    <source>
        <dbReference type="EMBL" id="RNL42198.1"/>
    </source>
</evidence>
<accession>A0A3N0B5D9</accession>
<dbReference type="EMBL" id="QIBX01000001">
    <property type="protein sequence ID" value="RNL42198.1"/>
    <property type="molecule type" value="Genomic_DNA"/>
</dbReference>
<dbReference type="InterPro" id="IPR029058">
    <property type="entry name" value="AB_hydrolase_fold"/>
</dbReference>
<dbReference type="Gene3D" id="2.60.120.260">
    <property type="entry name" value="Galactose-binding domain-like"/>
    <property type="match status" value="1"/>
</dbReference>
<dbReference type="PANTHER" id="PTHR43056">
    <property type="entry name" value="PEPTIDASE S9 PROLYL OLIGOPEPTIDASE"/>
    <property type="match status" value="1"/>
</dbReference>
<dbReference type="Gene3D" id="1.10.3020.20">
    <property type="match status" value="1"/>
</dbReference>
<dbReference type="Pfam" id="PF02129">
    <property type="entry name" value="Peptidase_S15"/>
    <property type="match status" value="1"/>
</dbReference>
<keyword evidence="4" id="KW-1185">Reference proteome</keyword>
<dbReference type="PANTHER" id="PTHR43056:SF10">
    <property type="entry name" value="COCE_NOND FAMILY, PUTATIVE (AFU_ORTHOLOGUE AFUA_7G00600)-RELATED"/>
    <property type="match status" value="1"/>
</dbReference>
<dbReference type="OrthoDB" id="5240615at2"/>
<proteinExistence type="predicted"/>
<dbReference type="SUPFAM" id="SSF49785">
    <property type="entry name" value="Galactose-binding domain-like"/>
    <property type="match status" value="1"/>
</dbReference>
<dbReference type="InterPro" id="IPR013736">
    <property type="entry name" value="Xaa-Pro_dipept_C"/>
</dbReference>
<dbReference type="SMART" id="SM00939">
    <property type="entry name" value="PepX_C"/>
    <property type="match status" value="1"/>
</dbReference>
<dbReference type="Gene3D" id="3.40.50.1820">
    <property type="entry name" value="alpha/beta hydrolase"/>
    <property type="match status" value="1"/>
</dbReference>
<name>A0A3N0B5D9_9ACTN</name>
<gene>
    <name evidence="3" type="ORF">DMP06_01750</name>
</gene>
<dbReference type="AlphaFoldDB" id="A0A3N0B5D9"/>
<dbReference type="InterPro" id="IPR005674">
    <property type="entry name" value="CocE/Ser_esterase"/>
</dbReference>